<dbReference type="GO" id="GO:0003735">
    <property type="term" value="F:structural constituent of ribosome"/>
    <property type="evidence" value="ECO:0007669"/>
    <property type="project" value="UniProtKB-UniRule"/>
</dbReference>
<accession>A0A7G1Q7Y1</accession>
<keyword evidence="3 4" id="KW-0687">Ribonucleoprotein</keyword>
<evidence type="ECO:0000256" key="6">
    <source>
        <dbReference type="RuleBase" id="RU003870"/>
    </source>
</evidence>
<dbReference type="AlphaFoldDB" id="A0A7G1Q7Y1"/>
<dbReference type="Proteomes" id="UP000516072">
    <property type="component" value="Chromosome"/>
</dbReference>
<feature type="domain" description="Large ribosomal subunit protein uL6 alpha-beta" evidence="7">
    <location>
        <begin position="11"/>
        <end position="82"/>
    </location>
</feature>
<dbReference type="NCBIfam" id="TIGR03654">
    <property type="entry name" value="L6_bact"/>
    <property type="match status" value="1"/>
</dbReference>
<keyword evidence="4 6" id="KW-0694">RNA-binding</keyword>
<dbReference type="RefSeq" id="WP_197744730.1">
    <property type="nucleotide sequence ID" value="NZ_LR778175.1"/>
</dbReference>
<dbReference type="PRINTS" id="PR00059">
    <property type="entry name" value="RIBOSOMALL6"/>
</dbReference>
<dbReference type="InterPro" id="IPR020040">
    <property type="entry name" value="Ribosomal_uL6_a/b-dom"/>
</dbReference>
<keyword evidence="9" id="KW-1185">Reference proteome</keyword>
<dbReference type="Pfam" id="PF00347">
    <property type="entry name" value="Ribosomal_L6"/>
    <property type="match status" value="2"/>
</dbReference>
<dbReference type="HAMAP" id="MF_01365_B">
    <property type="entry name" value="Ribosomal_uL6_B"/>
    <property type="match status" value="1"/>
</dbReference>
<comment type="similarity">
    <text evidence="1 4 5">Belongs to the universal ribosomal protein uL6 family.</text>
</comment>
<comment type="subunit">
    <text evidence="4">Part of the 50S ribosomal subunit.</text>
</comment>
<evidence type="ECO:0000313" key="9">
    <source>
        <dbReference type="Proteomes" id="UP000516072"/>
    </source>
</evidence>
<dbReference type="PANTHER" id="PTHR11655">
    <property type="entry name" value="60S/50S RIBOSOMAL PROTEIN L6/L9"/>
    <property type="match status" value="1"/>
</dbReference>
<dbReference type="EMBL" id="LR778175">
    <property type="protein sequence ID" value="CAB1274837.1"/>
    <property type="molecule type" value="Genomic_DNA"/>
</dbReference>
<dbReference type="GO" id="GO:0002181">
    <property type="term" value="P:cytoplasmic translation"/>
    <property type="evidence" value="ECO:0007669"/>
    <property type="project" value="TreeGrafter"/>
</dbReference>
<sequence length="177" mass="19689">MSRVANNPILVPSNVDIKLTDREIKIEGKNGFLSLSIHELVNVVYKEEALYCSPKRSEKYSESLSGTLRALISNMVYGVDQGFVVGLQLVGVGYRAQLQGRNLALNLGYSHPIEFISPEGITIEVPNSTEILIKGADKRKVGQVAADIRNFRLPEPYKGKGIRYTTEIIVRKEAKKK</sequence>
<comment type="function">
    <text evidence="4 6">This protein binds to the 23S rRNA, and is important in its secondary structure. It is located near the subunit interface in the base of the L7/L12 stalk, and near the tRNA binding site of the peptidyltransferase center.</text>
</comment>
<evidence type="ECO:0000256" key="3">
    <source>
        <dbReference type="ARBA" id="ARBA00023274"/>
    </source>
</evidence>
<proteinExistence type="inferred from homology"/>
<dbReference type="InterPro" id="IPR019906">
    <property type="entry name" value="Ribosomal_uL6_bac-type"/>
</dbReference>
<dbReference type="GO" id="GO:0022625">
    <property type="term" value="C:cytosolic large ribosomal subunit"/>
    <property type="evidence" value="ECO:0007669"/>
    <property type="project" value="UniProtKB-UniRule"/>
</dbReference>
<evidence type="ECO:0000313" key="8">
    <source>
        <dbReference type="EMBL" id="CAB1274837.1"/>
    </source>
</evidence>
<dbReference type="FunFam" id="3.90.930.12:FF:000001">
    <property type="entry name" value="50S ribosomal protein L6"/>
    <property type="match status" value="1"/>
</dbReference>
<name>A0A7G1Q7Y1_9GAMM</name>
<feature type="domain" description="Large ribosomal subunit protein uL6 alpha-beta" evidence="7">
    <location>
        <begin position="90"/>
        <end position="164"/>
    </location>
</feature>
<evidence type="ECO:0000256" key="2">
    <source>
        <dbReference type="ARBA" id="ARBA00022980"/>
    </source>
</evidence>
<keyword evidence="2 4" id="KW-0689">Ribosomal protein</keyword>
<evidence type="ECO:0000259" key="7">
    <source>
        <dbReference type="Pfam" id="PF00347"/>
    </source>
</evidence>
<evidence type="ECO:0000256" key="4">
    <source>
        <dbReference type="HAMAP-Rule" id="MF_01365"/>
    </source>
</evidence>
<dbReference type="InterPro" id="IPR000702">
    <property type="entry name" value="Ribosomal_uL6-like"/>
</dbReference>
<gene>
    <name evidence="4 8" type="primary">rplF</name>
    <name evidence="8" type="ORF">NSCAC_0368</name>
</gene>
<dbReference type="InterPro" id="IPR036789">
    <property type="entry name" value="Ribosomal_uL6-like_a/b-dom_sf"/>
</dbReference>
<dbReference type="Gene3D" id="3.90.930.12">
    <property type="entry name" value="Ribosomal protein L6, alpha-beta domain"/>
    <property type="match status" value="2"/>
</dbReference>
<keyword evidence="4 6" id="KW-0699">rRNA-binding</keyword>
<dbReference type="PROSITE" id="PS00525">
    <property type="entry name" value="RIBOSOMAL_L6_1"/>
    <property type="match status" value="1"/>
</dbReference>
<dbReference type="InterPro" id="IPR002358">
    <property type="entry name" value="Ribosomal_uL6_CS"/>
</dbReference>
<dbReference type="PANTHER" id="PTHR11655:SF14">
    <property type="entry name" value="LARGE RIBOSOMAL SUBUNIT PROTEIN UL6M"/>
    <property type="match status" value="1"/>
</dbReference>
<dbReference type="PIRSF" id="PIRSF002162">
    <property type="entry name" value="Ribosomal_L6"/>
    <property type="match status" value="1"/>
</dbReference>
<dbReference type="GO" id="GO:0019843">
    <property type="term" value="F:rRNA binding"/>
    <property type="evidence" value="ECO:0007669"/>
    <property type="project" value="UniProtKB-UniRule"/>
</dbReference>
<dbReference type="KEGG" id="ntg:NSCAC_0368"/>
<organism evidence="8 9">
    <name type="scientific">Candidatus Nitrosacidococcus tergens</name>
    <dbReference type="NCBI Taxonomy" id="553981"/>
    <lineage>
        <taxon>Bacteria</taxon>
        <taxon>Pseudomonadati</taxon>
        <taxon>Pseudomonadota</taxon>
        <taxon>Gammaproteobacteria</taxon>
        <taxon>Chromatiales</taxon>
        <taxon>Chromatiaceae</taxon>
        <taxon>Candidatus Nitrosacidococcus</taxon>
    </lineage>
</organism>
<protein>
    <recommendedName>
        <fullName evidence="4">Large ribosomal subunit protein uL6</fullName>
    </recommendedName>
</protein>
<evidence type="ECO:0000256" key="1">
    <source>
        <dbReference type="ARBA" id="ARBA00009356"/>
    </source>
</evidence>
<reference evidence="8 9" key="1">
    <citation type="submission" date="2020-03" db="EMBL/GenBank/DDBJ databases">
        <authorList>
            <person name="Picone N."/>
        </authorList>
    </citation>
    <scope>NUCLEOTIDE SEQUENCE [LARGE SCALE GENOMIC DNA]</scope>
    <source>
        <strain evidence="8">NSCAC1</strain>
    </source>
</reference>
<evidence type="ECO:0000256" key="5">
    <source>
        <dbReference type="RuleBase" id="RU003869"/>
    </source>
</evidence>
<dbReference type="SUPFAM" id="SSF56053">
    <property type="entry name" value="Ribosomal protein L6"/>
    <property type="match status" value="2"/>
</dbReference>